<evidence type="ECO:0000259" key="2">
    <source>
        <dbReference type="Pfam" id="PF17289"/>
    </source>
</evidence>
<comment type="caution">
    <text evidence="3">The sequence shown here is derived from an EMBL/GenBank/DDBJ whole genome shotgun (WGS) entry which is preliminary data.</text>
</comment>
<organism evidence="3 4">
    <name type="scientific">Nguyenibacter vanlangensis</name>
    <dbReference type="NCBI Taxonomy" id="1216886"/>
    <lineage>
        <taxon>Bacteria</taxon>
        <taxon>Pseudomonadati</taxon>
        <taxon>Pseudomonadota</taxon>
        <taxon>Alphaproteobacteria</taxon>
        <taxon>Acetobacterales</taxon>
        <taxon>Acetobacteraceae</taxon>
        <taxon>Nguyenibacter</taxon>
    </lineage>
</organism>
<name>A0A7Y7ITX0_9PROT</name>
<dbReference type="NCBIfam" id="TIGR01630">
    <property type="entry name" value="psiM2_ORF9"/>
    <property type="match status" value="1"/>
</dbReference>
<accession>A0A7Y7ITX0</accession>
<dbReference type="EMBL" id="JABXXP010000003">
    <property type="protein sequence ID" value="NVN09721.1"/>
    <property type="molecule type" value="Genomic_DNA"/>
</dbReference>
<sequence length="469" mass="51025">MPNSLPLLRQKAMTAARKELGRRQEARTSLLPFTTYTKPDYLVGPHHPVICGKLEAVERGAIKRLMIFTPPRHGKSELVSRRFPAWYLGRNQRKQIISASYGQDLANDFGRDVRNIVGSPEFSALFPGLALASDSAAKNRWHTCAGGSYVAAGVGSAITGRGADILNIDDPVKDRQDADSEAVRNAVWNWYTSTAYTRLMPGGAVILTLTRWHEDDLAGRLLAEMENGGDQWEIVNLPAIDEAGHALWPEWYGRDRLDEIRAAIGERDWAALYMQTPRPAGGGLIKAHLIETTDAVPAGGMTVRAWDLAATKAMGGRDPDWTVGVKMSRTPAGGYVIIDVVRFRGGPDEVEAGIVNTAKADGASVRISLPQDPGQAGKTQALYFARRLSGFTVEATPETGDKATRAAPFASQVNAGNVSMVRAPWNRALLDELSGFPAVTHDDQVDACSRAFSVVGLQRKLPMFRPQGR</sequence>
<evidence type="ECO:0000313" key="4">
    <source>
        <dbReference type="Proteomes" id="UP000534870"/>
    </source>
</evidence>
<feature type="domain" description="Terminase large subunit gp17-like C-terminal" evidence="2">
    <location>
        <begin position="305"/>
        <end position="452"/>
    </location>
</feature>
<gene>
    <name evidence="3" type="primary">terL</name>
    <name evidence="3" type="ORF">HUK84_00905</name>
</gene>
<dbReference type="Proteomes" id="UP000534870">
    <property type="component" value="Unassembled WGS sequence"/>
</dbReference>
<dbReference type="InterPro" id="IPR006517">
    <property type="entry name" value="Phage_terminase_lsu-like_C"/>
</dbReference>
<dbReference type="Pfam" id="PF17289">
    <property type="entry name" value="Terminase_6C"/>
    <property type="match status" value="1"/>
</dbReference>
<reference evidence="3 4" key="1">
    <citation type="submission" date="2020-06" db="EMBL/GenBank/DDBJ databases">
        <title>Description of novel acetic acid bacteria.</title>
        <authorList>
            <person name="Sombolestani A."/>
        </authorList>
    </citation>
    <scope>NUCLEOTIDE SEQUENCE [LARGE SCALE GENOMIC DNA]</scope>
    <source>
        <strain evidence="3 4">LMG 31431</strain>
    </source>
</reference>
<dbReference type="RefSeq" id="WP_176638520.1">
    <property type="nucleotide sequence ID" value="NZ_JABXXP010000003.1"/>
</dbReference>
<keyword evidence="1" id="KW-1188">Viral release from host cell</keyword>
<dbReference type="Pfam" id="PF03237">
    <property type="entry name" value="Terminase_6N"/>
    <property type="match status" value="1"/>
</dbReference>
<proteinExistence type="predicted"/>
<protein>
    <submittedName>
        <fullName evidence="3">Phage terminase large subunit</fullName>
    </submittedName>
</protein>
<evidence type="ECO:0000256" key="1">
    <source>
        <dbReference type="ARBA" id="ARBA00022612"/>
    </source>
</evidence>
<dbReference type="AlphaFoldDB" id="A0A7Y7ITX0"/>
<dbReference type="InterPro" id="IPR035421">
    <property type="entry name" value="Terminase_6C"/>
</dbReference>
<evidence type="ECO:0000313" key="3">
    <source>
        <dbReference type="EMBL" id="NVN09721.1"/>
    </source>
</evidence>